<dbReference type="CDD" id="cd07812">
    <property type="entry name" value="SRPBCC"/>
    <property type="match status" value="1"/>
</dbReference>
<keyword evidence="2" id="KW-1185">Reference proteome</keyword>
<gene>
    <name evidence="1" type="ORF">CLV56_0608</name>
</gene>
<dbReference type="EMBL" id="PGEZ01000001">
    <property type="protein sequence ID" value="PJJ56402.1"/>
    <property type="molecule type" value="Genomic_DNA"/>
</dbReference>
<name>A0A0B2BKX6_9ACTN</name>
<sequence>MTAPAIDPYLIEETIEIDAPVPAVWDVVSDLRRMGEWSPQCRRMWVRGPIGVGTRTINLNRQGWKVWPTTARVVRYEPQTAIAFRITENRTVWTFELTDLGDGRTRLVERRTAPHGTSSVSRALVAAVLGGDAAFRDELAQGIASTLARVRTEAEGARR</sequence>
<dbReference type="InterPro" id="IPR023393">
    <property type="entry name" value="START-like_dom_sf"/>
</dbReference>
<accession>A0A0B2BKX6</accession>
<dbReference type="Gene3D" id="3.30.530.20">
    <property type="match status" value="1"/>
</dbReference>
<organism evidence="1 2">
    <name type="scientific">Mumia flava</name>
    <dbReference type="NCBI Taxonomy" id="1348852"/>
    <lineage>
        <taxon>Bacteria</taxon>
        <taxon>Bacillati</taxon>
        <taxon>Actinomycetota</taxon>
        <taxon>Actinomycetes</taxon>
        <taxon>Propionibacteriales</taxon>
        <taxon>Nocardioidaceae</taxon>
        <taxon>Mumia</taxon>
    </lineage>
</organism>
<evidence type="ECO:0000313" key="2">
    <source>
        <dbReference type="Proteomes" id="UP000230842"/>
    </source>
</evidence>
<dbReference type="RefSeq" id="WP_039348595.1">
    <property type="nucleotide sequence ID" value="NZ_PGEZ01000001.1"/>
</dbReference>
<dbReference type="InterPro" id="IPR019587">
    <property type="entry name" value="Polyketide_cyclase/dehydratase"/>
</dbReference>
<dbReference type="AlphaFoldDB" id="A0A0B2BKX6"/>
<comment type="caution">
    <text evidence="1">The sequence shown here is derived from an EMBL/GenBank/DDBJ whole genome shotgun (WGS) entry which is preliminary data.</text>
</comment>
<evidence type="ECO:0000313" key="1">
    <source>
        <dbReference type="EMBL" id="PJJ56402.1"/>
    </source>
</evidence>
<dbReference type="Pfam" id="PF10604">
    <property type="entry name" value="Polyketide_cyc2"/>
    <property type="match status" value="1"/>
</dbReference>
<dbReference type="SUPFAM" id="SSF55961">
    <property type="entry name" value="Bet v1-like"/>
    <property type="match status" value="1"/>
</dbReference>
<dbReference type="OrthoDB" id="4618973at2"/>
<proteinExistence type="predicted"/>
<protein>
    <submittedName>
        <fullName evidence="1">Polyketide cyclase/dehydrase/lipid transport protein</fullName>
    </submittedName>
</protein>
<dbReference type="Proteomes" id="UP000230842">
    <property type="component" value="Unassembled WGS sequence"/>
</dbReference>
<reference evidence="1 2" key="1">
    <citation type="submission" date="2017-11" db="EMBL/GenBank/DDBJ databases">
        <title>Genomic Encyclopedia of Archaeal and Bacterial Type Strains, Phase II (KMG-II): From Individual Species to Whole Genera.</title>
        <authorList>
            <person name="Goeker M."/>
        </authorList>
    </citation>
    <scope>NUCLEOTIDE SEQUENCE [LARGE SCALE GENOMIC DNA]</scope>
    <source>
        <strain evidence="1 2">DSM 27763</strain>
    </source>
</reference>